<dbReference type="InterPro" id="IPR019177">
    <property type="entry name" value="Golgin_subfamily_A_member_5"/>
</dbReference>
<dbReference type="GO" id="GO:0031985">
    <property type="term" value="C:Golgi cisterna"/>
    <property type="evidence" value="ECO:0007669"/>
    <property type="project" value="TreeGrafter"/>
</dbReference>
<dbReference type="GO" id="GO:0000139">
    <property type="term" value="C:Golgi membrane"/>
    <property type="evidence" value="ECO:0007669"/>
    <property type="project" value="UniProtKB-SubCell"/>
</dbReference>
<dbReference type="PANTHER" id="PTHR13815">
    <property type="entry name" value="GOLGIN-84"/>
    <property type="match status" value="1"/>
</dbReference>
<sequence length="267" mass="29784">MQRSVEERSARLAAAEERCYALEHEVDGLMQRLQAAEAKLQRQAEAEAASSSEVLQQRVADLEGQIRTAHVAQQQAEQARTRADEELVALRAEVATVRRQLADAHSVDSGDLQRRLKDVTDMLYLKQTQLERLAADKAAQQLALERDLQHARSEAQQVKRRATIDRSMHGVAAADESMVPMAHLGDAYQRLANNNRVGGAVKAGAQLIDSTANQVVLVLRQYPAGRLVIFAYILGLHLFIYILLHRLQHKAFRAEMAADALQRDARI</sequence>
<dbReference type="AlphaFoldDB" id="E1ZJK0"/>
<evidence type="ECO:0000256" key="7">
    <source>
        <dbReference type="SAM" id="Coils"/>
    </source>
</evidence>
<keyword evidence="3 8" id="KW-1133">Transmembrane helix</keyword>
<dbReference type="GO" id="GO:0007030">
    <property type="term" value="P:Golgi organization"/>
    <property type="evidence" value="ECO:0007669"/>
    <property type="project" value="InterPro"/>
</dbReference>
<evidence type="ECO:0000256" key="5">
    <source>
        <dbReference type="ARBA" id="ARBA00023054"/>
    </source>
</evidence>
<keyword evidence="5 7" id="KW-0175">Coiled coil</keyword>
<evidence type="ECO:0000256" key="2">
    <source>
        <dbReference type="ARBA" id="ARBA00022692"/>
    </source>
</evidence>
<dbReference type="Proteomes" id="UP000008141">
    <property type="component" value="Unassembled WGS sequence"/>
</dbReference>
<dbReference type="PANTHER" id="PTHR13815:SF7">
    <property type="entry name" value="GOLGIN SUBFAMILY A MEMBER 5"/>
    <property type="match status" value="1"/>
</dbReference>
<dbReference type="RefSeq" id="XP_005845978.1">
    <property type="nucleotide sequence ID" value="XM_005845916.1"/>
</dbReference>
<feature type="transmembrane region" description="Helical" evidence="8">
    <location>
        <begin position="224"/>
        <end position="244"/>
    </location>
</feature>
<evidence type="ECO:0000313" key="9">
    <source>
        <dbReference type="EMBL" id="EFN53876.1"/>
    </source>
</evidence>
<keyword evidence="2 8" id="KW-0812">Transmembrane</keyword>
<evidence type="ECO:0000256" key="1">
    <source>
        <dbReference type="ARBA" id="ARBA00004194"/>
    </source>
</evidence>
<dbReference type="GO" id="GO:0000301">
    <property type="term" value="P:retrograde transport, vesicle recycling within Golgi"/>
    <property type="evidence" value="ECO:0007669"/>
    <property type="project" value="TreeGrafter"/>
</dbReference>
<comment type="subcellular location">
    <subcellularLocation>
        <location evidence="1">Golgi apparatus membrane</location>
        <topology evidence="1">Single-pass membrane protein</topology>
    </subcellularLocation>
</comment>
<dbReference type="EMBL" id="GL433849">
    <property type="protein sequence ID" value="EFN53876.1"/>
    <property type="molecule type" value="Genomic_DNA"/>
</dbReference>
<proteinExistence type="predicted"/>
<evidence type="ECO:0000256" key="8">
    <source>
        <dbReference type="SAM" id="Phobius"/>
    </source>
</evidence>
<gene>
    <name evidence="9" type="ORF">CHLNCDRAFT_58358</name>
</gene>
<keyword evidence="6 8" id="KW-0472">Membrane</keyword>
<evidence type="ECO:0000256" key="4">
    <source>
        <dbReference type="ARBA" id="ARBA00023034"/>
    </source>
</evidence>
<accession>E1ZJK0</accession>
<dbReference type="Pfam" id="PF09787">
    <property type="entry name" value="Golgin_A5"/>
    <property type="match status" value="1"/>
</dbReference>
<dbReference type="eggNOG" id="ENOG502QT7E">
    <property type="taxonomic scope" value="Eukaryota"/>
</dbReference>
<feature type="coiled-coil region" evidence="7">
    <location>
        <begin position="12"/>
        <end position="100"/>
    </location>
</feature>
<dbReference type="KEGG" id="cvr:CHLNCDRAFT_58358"/>
<keyword evidence="4" id="KW-0333">Golgi apparatus</keyword>
<reference evidence="9 10" key="1">
    <citation type="journal article" date="2010" name="Plant Cell">
        <title>The Chlorella variabilis NC64A genome reveals adaptation to photosymbiosis, coevolution with viruses, and cryptic sex.</title>
        <authorList>
            <person name="Blanc G."/>
            <person name="Duncan G."/>
            <person name="Agarkova I."/>
            <person name="Borodovsky M."/>
            <person name="Gurnon J."/>
            <person name="Kuo A."/>
            <person name="Lindquist E."/>
            <person name="Lucas S."/>
            <person name="Pangilinan J."/>
            <person name="Polle J."/>
            <person name="Salamov A."/>
            <person name="Terry A."/>
            <person name="Yamada T."/>
            <person name="Dunigan D.D."/>
            <person name="Grigoriev I.V."/>
            <person name="Claverie J.M."/>
            <person name="Van Etten J.L."/>
        </authorList>
    </citation>
    <scope>NUCLEOTIDE SEQUENCE [LARGE SCALE GENOMIC DNA]</scope>
    <source>
        <strain evidence="9 10">NC64A</strain>
    </source>
</reference>
<evidence type="ECO:0008006" key="11">
    <source>
        <dbReference type="Google" id="ProtNLM"/>
    </source>
</evidence>
<name>E1ZJK0_CHLVA</name>
<evidence type="ECO:0000313" key="10">
    <source>
        <dbReference type="Proteomes" id="UP000008141"/>
    </source>
</evidence>
<keyword evidence="10" id="KW-1185">Reference proteome</keyword>
<dbReference type="OrthoDB" id="514265at2759"/>
<protein>
    <recommendedName>
        <fullName evidence="11">Golgin-84</fullName>
    </recommendedName>
</protein>
<evidence type="ECO:0000256" key="6">
    <source>
        <dbReference type="ARBA" id="ARBA00023136"/>
    </source>
</evidence>
<dbReference type="InParanoid" id="E1ZJK0"/>
<dbReference type="GeneID" id="17353406"/>
<evidence type="ECO:0000256" key="3">
    <source>
        <dbReference type="ARBA" id="ARBA00022989"/>
    </source>
</evidence>
<organism evidence="10">
    <name type="scientific">Chlorella variabilis</name>
    <name type="common">Green alga</name>
    <dbReference type="NCBI Taxonomy" id="554065"/>
    <lineage>
        <taxon>Eukaryota</taxon>
        <taxon>Viridiplantae</taxon>
        <taxon>Chlorophyta</taxon>
        <taxon>core chlorophytes</taxon>
        <taxon>Trebouxiophyceae</taxon>
        <taxon>Chlorellales</taxon>
        <taxon>Chlorellaceae</taxon>
        <taxon>Chlorella clade</taxon>
        <taxon>Chlorella</taxon>
    </lineage>
</organism>